<dbReference type="InterPro" id="IPR006119">
    <property type="entry name" value="Resolv_N"/>
</dbReference>
<accession>A0AAQ0HJB8</accession>
<proteinExistence type="predicted"/>
<dbReference type="SUPFAM" id="SSF53041">
    <property type="entry name" value="Resolvase-like"/>
    <property type="match status" value="1"/>
</dbReference>
<dbReference type="InterPro" id="IPR038109">
    <property type="entry name" value="DNA_bind_recomb_sf"/>
</dbReference>
<evidence type="ECO:0000259" key="3">
    <source>
        <dbReference type="PROSITE" id="PS51737"/>
    </source>
</evidence>
<dbReference type="Pfam" id="PF07508">
    <property type="entry name" value="Recombinase"/>
    <property type="match status" value="1"/>
</dbReference>
<feature type="domain" description="Recombinase" evidence="3">
    <location>
        <begin position="150"/>
        <end position="293"/>
    </location>
</feature>
<comment type="caution">
    <text evidence="4">The sequence shown here is derived from an EMBL/GenBank/DDBJ whole genome shotgun (WGS) entry which is preliminary data.</text>
</comment>
<gene>
    <name evidence="4" type="ORF">ATH84_100625</name>
</gene>
<dbReference type="Pfam" id="PF00239">
    <property type="entry name" value="Resolvase"/>
    <property type="match status" value="1"/>
</dbReference>
<protein>
    <submittedName>
        <fullName evidence="4">DNA invertase Pin-like site-specific DNA recombinase</fullName>
    </submittedName>
</protein>
<name>A0AAQ0HJB8_PARVE</name>
<feature type="domain" description="Resolvase/invertase-type recombinase catalytic" evidence="2">
    <location>
        <begin position="2"/>
        <end position="146"/>
    </location>
</feature>
<dbReference type="Pfam" id="PF13408">
    <property type="entry name" value="Zn_ribbon_recom"/>
    <property type="match status" value="1"/>
</dbReference>
<dbReference type="InterPro" id="IPR036162">
    <property type="entry name" value="Resolvase-like_N_sf"/>
</dbReference>
<dbReference type="Proteomes" id="UP000256794">
    <property type="component" value="Unassembled WGS sequence"/>
</dbReference>
<dbReference type="PANTHER" id="PTHR30461:SF23">
    <property type="entry name" value="DNA RECOMBINASE-RELATED"/>
    <property type="match status" value="1"/>
</dbReference>
<sequence length="643" mass="70767">MKVAIYARYSSDLQREASIADQFRMCRLRAEKEGWTVVEEYSDHSISGSSMIQRPGLQALIMDSTRGRFDIVLAEALDRVSRDQEDIAGIYKRMRYADLKMFTLSEGEISELHVGLKGTMNALFIKDLADKTRRGLRGRVEDGKSGGGNSYGYDVVKQFDANGEPIRGDRTINEAQAAVIRRIFADYNAGLSSRTIAMTLNREGVPGPMGREWGPSTIHGNRERGTGILNNELYVGRLVWNRLRYVKDPDTGRRVSRPNPESEWVIQEVPDLRIVDQSLWDAVKARQGELAFSTRTRPNGNPLNDRRRPKHLFAGLIKCGCCGGGYSMISKDLLGCSTARNKGTCDNRVNIRRDALEASVLNGLKKHLMEPDLFREFCAEFTREVNRLRIERGADLEVARRDLDRTIRELDKAIDAILQGVPPLTLKDKITQLEARKAELTEKLANADEPPPLLHPNMAALYAQRIAELSENLRHEDSRAQAAEILRSLVDQVTLVPEDGELAIVLRGDLGAILRFAAGKKDPAFLSEAEALDNLLAQSGGSRKPSRGQQKTSAAGALEVSQLSLVAGAGSNLHLLPEQVKMVAGTGVDHNLQSTPVKMVAGGRNHLYLRSSGGHLPLGAAPDAEETAADGGNFLSALFRTAA</sequence>
<dbReference type="PROSITE" id="PS51737">
    <property type="entry name" value="RECOMBINASE_DNA_BIND"/>
    <property type="match status" value="1"/>
</dbReference>
<evidence type="ECO:0000259" key="2">
    <source>
        <dbReference type="PROSITE" id="PS51736"/>
    </source>
</evidence>
<dbReference type="InterPro" id="IPR025827">
    <property type="entry name" value="Zn_ribbon_recom_dom"/>
</dbReference>
<organism evidence="4 5">
    <name type="scientific">Paracoccus versutus</name>
    <name type="common">Thiobacillus versutus</name>
    <dbReference type="NCBI Taxonomy" id="34007"/>
    <lineage>
        <taxon>Bacteria</taxon>
        <taxon>Pseudomonadati</taxon>
        <taxon>Pseudomonadota</taxon>
        <taxon>Alphaproteobacteria</taxon>
        <taxon>Rhodobacterales</taxon>
        <taxon>Paracoccaceae</taxon>
        <taxon>Paracoccus</taxon>
    </lineage>
</organism>
<evidence type="ECO:0000313" key="5">
    <source>
        <dbReference type="Proteomes" id="UP000256794"/>
    </source>
</evidence>
<evidence type="ECO:0000256" key="1">
    <source>
        <dbReference type="SAM" id="Coils"/>
    </source>
</evidence>
<dbReference type="Gene3D" id="3.90.1750.20">
    <property type="entry name" value="Putative Large Serine Recombinase, Chain B, Domain 2"/>
    <property type="match status" value="1"/>
</dbReference>
<reference evidence="4 5" key="1">
    <citation type="submission" date="2018-08" db="EMBL/GenBank/DDBJ databases">
        <title>Genomic Encyclopedia of Archaeal and Bacterial Type Strains, Phase II (KMG-II): from individual species to whole genera.</title>
        <authorList>
            <person name="Goeker M."/>
        </authorList>
    </citation>
    <scope>NUCLEOTIDE SEQUENCE [LARGE SCALE GENOMIC DNA]</scope>
    <source>
        <strain evidence="4 5">DSM 582</strain>
    </source>
</reference>
<dbReference type="EMBL" id="QUMX01000006">
    <property type="protein sequence ID" value="REG53284.1"/>
    <property type="molecule type" value="Genomic_DNA"/>
</dbReference>
<feature type="coiled-coil region" evidence="1">
    <location>
        <begin position="396"/>
        <end position="450"/>
    </location>
</feature>
<dbReference type="InterPro" id="IPR011109">
    <property type="entry name" value="DNA_bind_recombinase_dom"/>
</dbReference>
<dbReference type="GO" id="GO:0000150">
    <property type="term" value="F:DNA strand exchange activity"/>
    <property type="evidence" value="ECO:0007669"/>
    <property type="project" value="InterPro"/>
</dbReference>
<dbReference type="SMART" id="SM00857">
    <property type="entry name" value="Resolvase"/>
    <property type="match status" value="1"/>
</dbReference>
<dbReference type="CDD" id="cd00338">
    <property type="entry name" value="Ser_Recombinase"/>
    <property type="match status" value="1"/>
</dbReference>
<dbReference type="PROSITE" id="PS51736">
    <property type="entry name" value="RECOMBINASES_3"/>
    <property type="match status" value="1"/>
</dbReference>
<keyword evidence="1" id="KW-0175">Coiled coil</keyword>
<dbReference type="RefSeq" id="WP_243700140.1">
    <property type="nucleotide sequence ID" value="NZ_CP035287.1"/>
</dbReference>
<keyword evidence="5" id="KW-1185">Reference proteome</keyword>
<dbReference type="InterPro" id="IPR050639">
    <property type="entry name" value="SSR_resolvase"/>
</dbReference>
<dbReference type="PANTHER" id="PTHR30461">
    <property type="entry name" value="DNA-INVERTASE FROM LAMBDOID PROPHAGE"/>
    <property type="match status" value="1"/>
</dbReference>
<evidence type="ECO:0000313" key="4">
    <source>
        <dbReference type="EMBL" id="REG53284.1"/>
    </source>
</evidence>
<dbReference type="GO" id="GO:0003677">
    <property type="term" value="F:DNA binding"/>
    <property type="evidence" value="ECO:0007669"/>
    <property type="project" value="InterPro"/>
</dbReference>
<dbReference type="AlphaFoldDB" id="A0AAQ0HJB8"/>
<dbReference type="Gene3D" id="3.40.50.1390">
    <property type="entry name" value="Resolvase, N-terminal catalytic domain"/>
    <property type="match status" value="1"/>
</dbReference>